<dbReference type="Gene3D" id="3.40.120.10">
    <property type="entry name" value="Alpha-D-Glucose-1,6-Bisphosphate, subunit A, domain 3"/>
    <property type="match status" value="3"/>
</dbReference>
<dbReference type="CDD" id="cd03089">
    <property type="entry name" value="PMM_PGM"/>
    <property type="match status" value="1"/>
</dbReference>
<protein>
    <submittedName>
        <fullName evidence="12">Phosphomannomutase/phosphoglucomutase</fullName>
        <ecNumber evidence="12">5.4.2.2</ecNumber>
    </submittedName>
</protein>
<dbReference type="Pfam" id="PF02879">
    <property type="entry name" value="PGM_PMM_II"/>
    <property type="match status" value="1"/>
</dbReference>
<keyword evidence="4 7" id="KW-0479">Metal-binding</keyword>
<dbReference type="Pfam" id="PF02880">
    <property type="entry name" value="PGM_PMM_III"/>
    <property type="match status" value="1"/>
</dbReference>
<evidence type="ECO:0000313" key="12">
    <source>
        <dbReference type="EMBL" id="KXK07927.1"/>
    </source>
</evidence>
<dbReference type="InterPro" id="IPR005846">
    <property type="entry name" value="A-D-PHexomutase_a/b/a-III"/>
</dbReference>
<dbReference type="PANTHER" id="PTHR43771">
    <property type="entry name" value="PHOSPHOMANNOMUTASE"/>
    <property type="match status" value="1"/>
</dbReference>
<dbReference type="Pfam" id="PF02878">
    <property type="entry name" value="PGM_PMM_I"/>
    <property type="match status" value="1"/>
</dbReference>
<dbReference type="Pfam" id="PF00408">
    <property type="entry name" value="PGM_PMM_IV"/>
    <property type="match status" value="1"/>
</dbReference>
<dbReference type="EMBL" id="JYPD01000028">
    <property type="protein sequence ID" value="KXK07927.1"/>
    <property type="molecule type" value="Genomic_DNA"/>
</dbReference>
<evidence type="ECO:0000256" key="3">
    <source>
        <dbReference type="ARBA" id="ARBA00022553"/>
    </source>
</evidence>
<evidence type="ECO:0000256" key="1">
    <source>
        <dbReference type="ARBA" id="ARBA00001946"/>
    </source>
</evidence>
<sequence length="524" mass="59370">MEDTIFRAYDVRGTVPDQLNTQVAYAVAKAYFEITPGSNFIIGYDMRESSLPFARAFAKAAQDMGRSLVSLGRTTTDMLYFGLGSKNFDGGIMITASHNPKHWNGIKLMGKGVVPIDMNQLRARYQENDLQVQEVDTEFSGEIQAVNYDKDFTDFILSLVDPTTFPALKVIVDAGNGMGGLHARKVFQLLPMIEVIEMYFEPNANFPHHQANPVVPSNTKELSQKVISENADLGIAFDGDGDRCVFVDENGNYVSPHIILAIFARFFLQRSPGAKIAYEYRNIYALDSVLKEYQGVGLPSKAGHSFFKELMHREGAIFGGESSAHYYFQDTFNADSGILPFLLIFQILGSEKKKLSELVNEFKYKFYSSGELNFILQSNKTVEEVYQALTDSFHPKSTTMPDGLVIEFDNWRLNARPSNTEPMVRINIEALSENQLEESITKVHEVMGDFAIYLGDSSYSTQEDLHSPLKDRYLKLLQNLWYTWNPHYILPIIDLYGDGWRKNSPPGEFASQYGKKKTRFHTYR</sequence>
<dbReference type="InterPro" id="IPR005845">
    <property type="entry name" value="A-D-PHexomutase_a/b/a-II"/>
</dbReference>
<evidence type="ECO:0000256" key="5">
    <source>
        <dbReference type="ARBA" id="ARBA00022842"/>
    </source>
</evidence>
<dbReference type="PATRIC" id="fig|1617427.3.peg.1103"/>
<keyword evidence="5 7" id="KW-0460">Magnesium</keyword>
<evidence type="ECO:0000259" key="10">
    <source>
        <dbReference type="Pfam" id="PF02879"/>
    </source>
</evidence>
<evidence type="ECO:0000256" key="6">
    <source>
        <dbReference type="ARBA" id="ARBA00023235"/>
    </source>
</evidence>
<dbReference type="InterPro" id="IPR016066">
    <property type="entry name" value="A-D-PHexomutase_CS"/>
</dbReference>
<dbReference type="SUPFAM" id="SSF53738">
    <property type="entry name" value="Phosphoglucomutase, first 3 domains"/>
    <property type="match status" value="3"/>
</dbReference>
<comment type="similarity">
    <text evidence="2 7">Belongs to the phosphohexose mutase family.</text>
</comment>
<dbReference type="GO" id="GO:0005975">
    <property type="term" value="P:carbohydrate metabolic process"/>
    <property type="evidence" value="ECO:0007669"/>
    <property type="project" value="InterPro"/>
</dbReference>
<evidence type="ECO:0000259" key="11">
    <source>
        <dbReference type="Pfam" id="PF02880"/>
    </source>
</evidence>
<dbReference type="InterPro" id="IPR005843">
    <property type="entry name" value="A-D-PHexomutase_C"/>
</dbReference>
<dbReference type="STRING" id="1617427.UZ20_WS6002001050"/>
<dbReference type="PROSITE" id="PS00710">
    <property type="entry name" value="PGM_PMM"/>
    <property type="match status" value="1"/>
</dbReference>
<keyword evidence="3" id="KW-0597">Phosphoprotein</keyword>
<dbReference type="AlphaFoldDB" id="A0A136KES9"/>
<reference evidence="12 13" key="1">
    <citation type="submission" date="2015-02" db="EMBL/GenBank/DDBJ databases">
        <title>Improved understanding of the partial-nitritation anammox process through 23 genomes representing the majority of the microbial community.</title>
        <authorList>
            <person name="Speth D.R."/>
            <person name="In T Zandt M."/>
            <person name="Guerrero Cruz S."/>
            <person name="Jetten M.S."/>
            <person name="Dutilh B.E."/>
        </authorList>
    </citation>
    <scope>NUCLEOTIDE SEQUENCE [LARGE SCALE GENOMIC DNA]</scope>
    <source>
        <strain evidence="12">OLB21</strain>
    </source>
</reference>
<evidence type="ECO:0000259" key="8">
    <source>
        <dbReference type="Pfam" id="PF00408"/>
    </source>
</evidence>
<keyword evidence="6 12" id="KW-0413">Isomerase</keyword>
<dbReference type="InterPro" id="IPR016055">
    <property type="entry name" value="A-D-PHexomutase_a/b/a-I/II/III"/>
</dbReference>
<dbReference type="Proteomes" id="UP000070449">
    <property type="component" value="Unassembled WGS sequence"/>
</dbReference>
<dbReference type="InterPro" id="IPR005844">
    <property type="entry name" value="A-D-PHexomutase_a/b/a-I"/>
</dbReference>
<feature type="domain" description="Alpha-D-phosphohexomutase alpha/beta/alpha" evidence="10">
    <location>
        <begin position="151"/>
        <end position="251"/>
    </location>
</feature>
<organism evidence="12 13">
    <name type="scientific">candidate division WS6 bacterium OLB21</name>
    <dbReference type="NCBI Taxonomy" id="1617427"/>
    <lineage>
        <taxon>Bacteria</taxon>
        <taxon>Candidatus Dojkabacteria</taxon>
    </lineage>
</organism>
<dbReference type="EC" id="5.4.2.2" evidence="12"/>
<feature type="domain" description="Alpha-D-phosphohexomutase alpha/beta/alpha" evidence="9">
    <location>
        <begin position="5"/>
        <end position="119"/>
    </location>
</feature>
<dbReference type="InterPro" id="IPR005841">
    <property type="entry name" value="Alpha-D-phosphohexomutase_SF"/>
</dbReference>
<evidence type="ECO:0000259" key="9">
    <source>
        <dbReference type="Pfam" id="PF02878"/>
    </source>
</evidence>
<dbReference type="InterPro" id="IPR036900">
    <property type="entry name" value="A-D-PHexomutase_C_sf"/>
</dbReference>
<dbReference type="Gene3D" id="3.30.310.50">
    <property type="entry name" value="Alpha-D-phosphohexomutase, C-terminal domain"/>
    <property type="match status" value="1"/>
</dbReference>
<name>A0A136KES9_9BACT</name>
<comment type="caution">
    <text evidence="12">The sequence shown here is derived from an EMBL/GenBank/DDBJ whole genome shotgun (WGS) entry which is preliminary data.</text>
</comment>
<dbReference type="GO" id="GO:0000287">
    <property type="term" value="F:magnesium ion binding"/>
    <property type="evidence" value="ECO:0007669"/>
    <property type="project" value="InterPro"/>
</dbReference>
<evidence type="ECO:0000256" key="7">
    <source>
        <dbReference type="RuleBase" id="RU004326"/>
    </source>
</evidence>
<feature type="domain" description="Alpha-D-phosphohexomutase C-terminal" evidence="8">
    <location>
        <begin position="372"/>
        <end position="438"/>
    </location>
</feature>
<accession>A0A136KES9</accession>
<evidence type="ECO:0000313" key="13">
    <source>
        <dbReference type="Proteomes" id="UP000070449"/>
    </source>
</evidence>
<comment type="cofactor">
    <cofactor evidence="1">
        <name>Mg(2+)</name>
        <dbReference type="ChEBI" id="CHEBI:18420"/>
    </cofactor>
</comment>
<dbReference type="SUPFAM" id="SSF55957">
    <property type="entry name" value="Phosphoglucomutase, C-terminal domain"/>
    <property type="match status" value="1"/>
</dbReference>
<dbReference type="GO" id="GO:0004614">
    <property type="term" value="F:phosphoglucomutase activity"/>
    <property type="evidence" value="ECO:0007669"/>
    <property type="project" value="UniProtKB-EC"/>
</dbReference>
<gene>
    <name evidence="12" type="primary">algC</name>
    <name evidence="12" type="ORF">UZ20_WS6002001050</name>
</gene>
<evidence type="ECO:0000256" key="4">
    <source>
        <dbReference type="ARBA" id="ARBA00022723"/>
    </source>
</evidence>
<feature type="domain" description="Alpha-D-phosphohexomutase alpha/beta/alpha" evidence="11">
    <location>
        <begin position="256"/>
        <end position="362"/>
    </location>
</feature>
<dbReference type="PANTHER" id="PTHR43771:SF1">
    <property type="entry name" value="PHOSPHOMANNOMUTASE"/>
    <property type="match status" value="1"/>
</dbReference>
<evidence type="ECO:0000256" key="2">
    <source>
        <dbReference type="ARBA" id="ARBA00010231"/>
    </source>
</evidence>
<dbReference type="PRINTS" id="PR00509">
    <property type="entry name" value="PGMPMM"/>
</dbReference>
<proteinExistence type="inferred from homology"/>